<protein>
    <recommendedName>
        <fullName evidence="1">Bro-N domain-containing protein</fullName>
    </recommendedName>
</protein>
<dbReference type="Pfam" id="PF12299">
    <property type="entry name" value="DUF3627"/>
    <property type="match status" value="1"/>
</dbReference>
<accession>A0AAE6M7K5</accession>
<sequence length="363" mass="42704">MFSFIKSLFSWNSKNTHSVRNNIKENGRSEYEPAFSYIFKKKRIVFENILCFTVRYLVHDREVWMLAQDFARGISYREPDNVADVVQSQYVKSLNEILLFRNNDSSSNDSKTSSEICVNKYGILQILDNVEFAEKSKFTTWLIEIVFAELESESRLNFGHQQPSSHLDSKLVKVLDAIESLKNTSFVIADLRQDICEMFNKLEKKMSAEELHKMLHEYYRRHEPVNGKDTMEDGHLSFLSDSRLCDINGEDNEERQLCRYETVRFPRDSSKHPRLAVYAKELDANCTEIAFLSGQSRRHRTLKRKYDDMELIYDDIHPNPQLAILCFNEELDMKSLKFRKKNRRLMQVDCSLATARSFIHENL</sequence>
<dbReference type="EMBL" id="MK419956">
    <property type="protein sequence ID" value="QEI03700.1"/>
    <property type="molecule type" value="Genomic_DNA"/>
</dbReference>
<proteinExistence type="predicted"/>
<dbReference type="InterPro" id="IPR003497">
    <property type="entry name" value="BRO_N_domain"/>
</dbReference>
<dbReference type="PROSITE" id="PS51750">
    <property type="entry name" value="BRO_N"/>
    <property type="match status" value="1"/>
</dbReference>
<dbReference type="InterPro" id="IPR022549">
    <property type="entry name" value="DUF3627"/>
</dbReference>
<evidence type="ECO:0000313" key="2">
    <source>
        <dbReference type="EMBL" id="QEI03700.1"/>
    </source>
</evidence>
<name>A0AAE6M7K5_9ABAC</name>
<dbReference type="GeneID" id="80538037"/>
<evidence type="ECO:0000259" key="1">
    <source>
        <dbReference type="PROSITE" id="PS51750"/>
    </source>
</evidence>
<evidence type="ECO:0000313" key="3">
    <source>
        <dbReference type="Proteomes" id="UP000830719"/>
    </source>
</evidence>
<keyword evidence="3" id="KW-1185">Reference proteome</keyword>
<dbReference type="RefSeq" id="YP_010799703.1">
    <property type="nucleotide sequence ID" value="NC_076682.1"/>
</dbReference>
<dbReference type="KEGG" id="vg:80538037"/>
<organism evidence="2 3">
    <name type="scientific">Rachiplusia nu nucleopolyhedrovirus</name>
    <dbReference type="NCBI Taxonomy" id="2605775"/>
    <lineage>
        <taxon>Viruses</taxon>
        <taxon>Viruses incertae sedis</taxon>
        <taxon>Naldaviricetes</taxon>
        <taxon>Lefavirales</taxon>
        <taxon>Baculoviridae</taxon>
        <taxon>Alphabaculovirus</taxon>
        <taxon>Alphabaculovirus ranus</taxon>
    </lineage>
</organism>
<reference evidence="2" key="1">
    <citation type="submission" date="2019-01" db="EMBL/GenBank/DDBJ databases">
        <authorList>
            <person name="Trentin L.B."/>
            <person name="Santos E.R."/>
            <person name="Silva L.A."/>
            <person name="Sosa-Gomez D.R."/>
            <person name="Ribeiro B.M."/>
            <person name="Ardisson-Araujo D.M.P."/>
        </authorList>
    </citation>
    <scope>NUCLEOTIDE SEQUENCE</scope>
    <source>
        <strain evidence="2">VPN54</strain>
    </source>
</reference>
<dbReference type="Proteomes" id="UP000830719">
    <property type="component" value="Segment"/>
</dbReference>
<dbReference type="Pfam" id="PF02498">
    <property type="entry name" value="Bro-N"/>
    <property type="match status" value="1"/>
</dbReference>
<feature type="domain" description="Bro-N" evidence="1">
    <location>
        <begin position="47"/>
        <end position="154"/>
    </location>
</feature>